<evidence type="ECO:0000256" key="6">
    <source>
        <dbReference type="SAM" id="Phobius"/>
    </source>
</evidence>
<evidence type="ECO:0000313" key="8">
    <source>
        <dbReference type="Proteomes" id="UP001597041"/>
    </source>
</evidence>
<organism evidence="7 8">
    <name type="scientific">Oceanobacillus locisalsi</name>
    <dbReference type="NCBI Taxonomy" id="546107"/>
    <lineage>
        <taxon>Bacteria</taxon>
        <taxon>Bacillati</taxon>
        <taxon>Bacillota</taxon>
        <taxon>Bacilli</taxon>
        <taxon>Bacillales</taxon>
        <taxon>Bacillaceae</taxon>
        <taxon>Oceanobacillus</taxon>
    </lineage>
</organism>
<gene>
    <name evidence="7" type="ORF">ACFQ19_10235</name>
</gene>
<dbReference type="PANTHER" id="PTHR30509">
    <property type="entry name" value="P-HYDROXYBENZOIC ACID EFFLUX PUMP SUBUNIT-RELATED"/>
    <property type="match status" value="1"/>
</dbReference>
<dbReference type="EMBL" id="JBHTKK010000011">
    <property type="protein sequence ID" value="MFD1066399.1"/>
    <property type="molecule type" value="Genomic_DNA"/>
</dbReference>
<accession>A0ABW3NFG9</accession>
<keyword evidence="3 6" id="KW-0812">Transmembrane</keyword>
<sequence>MKVQTIIGNRIIKTGIAVFFTALICKWLDFPPTFAVITAIVTIEPTVTDSIKKGLVRFPASAIGAAYAVLFLAIFGHSPLTYMLAAILTIFTCFRLHLHAGLLVATLTAIAMIEIVENSYLISFLIRLATTTIGLSVSTLVNMFVFPPNYHHSLYQKITSIRKQLSNHMKRCYYELIFAKTPLDHGVNEKVGNVYKELERATLLSLYQKKDLKYHHILEKHEDELIEFRQQIHHLRMIQYHVTNIAEQPAVKINWEVEKQKQVFDTVCYFANVLANKIEFRKNEWEDRREQLHQLFQETLQTTQMNEGEKLPIELVAVYELTSIVEIVEDHYTWEWNQKEKNARLKKHKTRSGL</sequence>
<keyword evidence="5 6" id="KW-0472">Membrane</keyword>
<evidence type="ECO:0000313" key="7">
    <source>
        <dbReference type="EMBL" id="MFD1066399.1"/>
    </source>
</evidence>
<evidence type="ECO:0000256" key="2">
    <source>
        <dbReference type="ARBA" id="ARBA00022475"/>
    </source>
</evidence>
<comment type="caution">
    <text evidence="7">The sequence shown here is derived from an EMBL/GenBank/DDBJ whole genome shotgun (WGS) entry which is preliminary data.</text>
</comment>
<comment type="subcellular location">
    <subcellularLocation>
        <location evidence="1">Cell membrane</location>
        <topology evidence="1">Multi-pass membrane protein</topology>
    </subcellularLocation>
</comment>
<feature type="transmembrane region" description="Helical" evidence="6">
    <location>
        <begin position="124"/>
        <end position="146"/>
    </location>
</feature>
<evidence type="ECO:0000256" key="5">
    <source>
        <dbReference type="ARBA" id="ARBA00023136"/>
    </source>
</evidence>
<keyword evidence="8" id="KW-1185">Reference proteome</keyword>
<evidence type="ECO:0000256" key="4">
    <source>
        <dbReference type="ARBA" id="ARBA00022989"/>
    </source>
</evidence>
<feature type="transmembrane region" description="Helical" evidence="6">
    <location>
        <begin position="82"/>
        <end position="112"/>
    </location>
</feature>
<name>A0ABW3NFG9_9BACI</name>
<keyword evidence="2" id="KW-1003">Cell membrane</keyword>
<dbReference type="RefSeq" id="WP_379591981.1">
    <property type="nucleotide sequence ID" value="NZ_JBHTKK010000011.1"/>
</dbReference>
<dbReference type="InterPro" id="IPR010343">
    <property type="entry name" value="ArAE_1"/>
</dbReference>
<dbReference type="Pfam" id="PF06081">
    <property type="entry name" value="ArAE_1"/>
    <property type="match status" value="1"/>
</dbReference>
<protein>
    <submittedName>
        <fullName evidence="7">Aromatic acid exporter family protein</fullName>
    </submittedName>
</protein>
<proteinExistence type="predicted"/>
<reference evidence="8" key="1">
    <citation type="journal article" date="2019" name="Int. J. Syst. Evol. Microbiol.">
        <title>The Global Catalogue of Microorganisms (GCM) 10K type strain sequencing project: providing services to taxonomists for standard genome sequencing and annotation.</title>
        <authorList>
            <consortium name="The Broad Institute Genomics Platform"/>
            <consortium name="The Broad Institute Genome Sequencing Center for Infectious Disease"/>
            <person name="Wu L."/>
            <person name="Ma J."/>
        </authorList>
    </citation>
    <scope>NUCLEOTIDE SEQUENCE [LARGE SCALE GENOMIC DNA]</scope>
    <source>
        <strain evidence="8">CCUG 56608</strain>
    </source>
</reference>
<dbReference type="PANTHER" id="PTHR30509:SF9">
    <property type="entry name" value="MULTIDRUG RESISTANCE PROTEIN MDTO"/>
    <property type="match status" value="1"/>
</dbReference>
<evidence type="ECO:0000256" key="3">
    <source>
        <dbReference type="ARBA" id="ARBA00022692"/>
    </source>
</evidence>
<keyword evidence="4 6" id="KW-1133">Transmembrane helix</keyword>
<feature type="transmembrane region" description="Helical" evidence="6">
    <location>
        <begin position="55"/>
        <end position="76"/>
    </location>
</feature>
<dbReference type="Proteomes" id="UP001597041">
    <property type="component" value="Unassembled WGS sequence"/>
</dbReference>
<evidence type="ECO:0000256" key="1">
    <source>
        <dbReference type="ARBA" id="ARBA00004651"/>
    </source>
</evidence>